<accession>A0A8J5V0W6</accession>
<organism evidence="2 3">
    <name type="scientific">Zizania palustris</name>
    <name type="common">Northern wild rice</name>
    <dbReference type="NCBI Taxonomy" id="103762"/>
    <lineage>
        <taxon>Eukaryota</taxon>
        <taxon>Viridiplantae</taxon>
        <taxon>Streptophyta</taxon>
        <taxon>Embryophyta</taxon>
        <taxon>Tracheophyta</taxon>
        <taxon>Spermatophyta</taxon>
        <taxon>Magnoliopsida</taxon>
        <taxon>Liliopsida</taxon>
        <taxon>Poales</taxon>
        <taxon>Poaceae</taxon>
        <taxon>BOP clade</taxon>
        <taxon>Oryzoideae</taxon>
        <taxon>Oryzeae</taxon>
        <taxon>Zizaniinae</taxon>
        <taxon>Zizania</taxon>
    </lineage>
</organism>
<feature type="region of interest" description="Disordered" evidence="1">
    <location>
        <begin position="57"/>
        <end position="80"/>
    </location>
</feature>
<proteinExistence type="predicted"/>
<dbReference type="Proteomes" id="UP000729402">
    <property type="component" value="Unassembled WGS sequence"/>
</dbReference>
<keyword evidence="3" id="KW-1185">Reference proteome</keyword>
<feature type="compositionally biased region" description="Basic and acidic residues" evidence="1">
    <location>
        <begin position="71"/>
        <end position="80"/>
    </location>
</feature>
<reference evidence="2" key="1">
    <citation type="journal article" date="2021" name="bioRxiv">
        <title>Whole Genome Assembly and Annotation of Northern Wild Rice, Zizania palustris L., Supports a Whole Genome Duplication in the Zizania Genus.</title>
        <authorList>
            <person name="Haas M."/>
            <person name="Kono T."/>
            <person name="Macchietto M."/>
            <person name="Millas R."/>
            <person name="McGilp L."/>
            <person name="Shao M."/>
            <person name="Duquette J."/>
            <person name="Hirsch C.N."/>
            <person name="Kimball J."/>
        </authorList>
    </citation>
    <scope>NUCLEOTIDE SEQUENCE</scope>
    <source>
        <tissue evidence="2">Fresh leaf tissue</tissue>
    </source>
</reference>
<sequence length="80" mass="8615">MSWSRGDLDDGLGPQQWGRMRPILEARDSSCPSCGACFQHWPSMGHGCPSLRDSTGLRAARPAPGGEADEAPDRIYGKSI</sequence>
<dbReference type="AlphaFoldDB" id="A0A8J5V0W6"/>
<evidence type="ECO:0000313" key="2">
    <source>
        <dbReference type="EMBL" id="KAG8045570.1"/>
    </source>
</evidence>
<reference evidence="2" key="2">
    <citation type="submission" date="2021-02" db="EMBL/GenBank/DDBJ databases">
        <authorList>
            <person name="Kimball J.A."/>
            <person name="Haas M.W."/>
            <person name="Macchietto M."/>
            <person name="Kono T."/>
            <person name="Duquette J."/>
            <person name="Shao M."/>
        </authorList>
    </citation>
    <scope>NUCLEOTIDE SEQUENCE</scope>
    <source>
        <tissue evidence="2">Fresh leaf tissue</tissue>
    </source>
</reference>
<evidence type="ECO:0000256" key="1">
    <source>
        <dbReference type="SAM" id="MobiDB-lite"/>
    </source>
</evidence>
<dbReference type="EMBL" id="JAAALK010000290">
    <property type="protein sequence ID" value="KAG8045570.1"/>
    <property type="molecule type" value="Genomic_DNA"/>
</dbReference>
<name>A0A8J5V0W6_ZIZPA</name>
<protein>
    <submittedName>
        <fullName evidence="2">Uncharacterized protein</fullName>
    </submittedName>
</protein>
<comment type="caution">
    <text evidence="2">The sequence shown here is derived from an EMBL/GenBank/DDBJ whole genome shotgun (WGS) entry which is preliminary data.</text>
</comment>
<evidence type="ECO:0000313" key="3">
    <source>
        <dbReference type="Proteomes" id="UP000729402"/>
    </source>
</evidence>
<gene>
    <name evidence="2" type="ORF">GUJ93_ZPchr0008g13697</name>
</gene>